<dbReference type="InterPro" id="IPR058578">
    <property type="entry name" value="IspG_TIM"/>
</dbReference>
<evidence type="ECO:0000259" key="8">
    <source>
        <dbReference type="Pfam" id="PF04551"/>
    </source>
</evidence>
<comment type="function">
    <text evidence="7">Converts 2C-methyl-D-erythritol 2,4-cyclodiphosphate (ME-2,4cPP) into 1-hydroxy-2-methyl-2-(E)-butenyl 4-diphosphate.</text>
</comment>
<dbReference type="InterPro" id="IPR058579">
    <property type="entry name" value="IspG_C"/>
</dbReference>
<feature type="binding site" evidence="7">
    <location>
        <position position="300"/>
    </location>
    <ligand>
        <name>[4Fe-4S] cluster</name>
        <dbReference type="ChEBI" id="CHEBI:49883"/>
    </ligand>
</feature>
<evidence type="ECO:0000256" key="7">
    <source>
        <dbReference type="HAMAP-Rule" id="MF_00159"/>
    </source>
</evidence>
<evidence type="ECO:0000313" key="10">
    <source>
        <dbReference type="EMBL" id="MCG7940062.1"/>
    </source>
</evidence>
<dbReference type="EMBL" id="JAEPDI010000012">
    <property type="protein sequence ID" value="MCG7940062.1"/>
    <property type="molecule type" value="Genomic_DNA"/>
</dbReference>
<dbReference type="HAMAP" id="MF_00159">
    <property type="entry name" value="IspG"/>
    <property type="match status" value="1"/>
</dbReference>
<dbReference type="FunFam" id="3.30.413.10:FF:000012">
    <property type="entry name" value="4-hydroxy-3-methylbut-2-en-1-yl diphosphate synthase (flavodoxin)"/>
    <property type="match status" value="1"/>
</dbReference>
<dbReference type="GO" id="GO:0016114">
    <property type="term" value="P:terpenoid biosynthetic process"/>
    <property type="evidence" value="ECO:0007669"/>
    <property type="project" value="InterPro"/>
</dbReference>
<evidence type="ECO:0000256" key="1">
    <source>
        <dbReference type="ARBA" id="ARBA00022485"/>
    </source>
</evidence>
<evidence type="ECO:0000256" key="6">
    <source>
        <dbReference type="ARBA" id="ARBA00023229"/>
    </source>
</evidence>
<dbReference type="InterPro" id="IPR016425">
    <property type="entry name" value="IspG_bac"/>
</dbReference>
<dbReference type="NCBIfam" id="TIGR00612">
    <property type="entry name" value="ispG_gcpE"/>
    <property type="match status" value="1"/>
</dbReference>
<name>A0A9E4K5R3_9GAMM</name>
<dbReference type="FunFam" id="3.20.20.20:FF:000001">
    <property type="entry name" value="4-hydroxy-3-methylbut-2-en-1-yl diphosphate synthase (flavodoxin)"/>
    <property type="match status" value="1"/>
</dbReference>
<comment type="similarity">
    <text evidence="7">Belongs to the IspG family.</text>
</comment>
<comment type="caution">
    <text evidence="10">The sequence shown here is derived from an EMBL/GenBank/DDBJ whole genome shotgun (WGS) entry which is preliminary data.</text>
</comment>
<accession>A0A9E4K5R3</accession>
<dbReference type="Pfam" id="PF04551">
    <property type="entry name" value="GcpE"/>
    <property type="match status" value="1"/>
</dbReference>
<dbReference type="PANTHER" id="PTHR30454:SF0">
    <property type="entry name" value="4-HYDROXY-3-METHYLBUT-2-EN-1-YL DIPHOSPHATE SYNTHASE (FERREDOXIN), CHLOROPLASTIC"/>
    <property type="match status" value="1"/>
</dbReference>
<protein>
    <recommendedName>
        <fullName evidence="7">4-hydroxy-3-methylbut-2-en-1-yl diphosphate synthase (flavodoxin)</fullName>
        <ecNumber evidence="7">1.17.7.3</ecNumber>
    </recommendedName>
    <alternativeName>
        <fullName evidence="7">1-hydroxy-2-methyl-2-(E)-butenyl 4-diphosphate synthase</fullName>
    </alternativeName>
</protein>
<keyword evidence="1 7" id="KW-0004">4Fe-4S</keyword>
<dbReference type="EC" id="1.17.7.3" evidence="7"/>
<dbReference type="InterPro" id="IPR011005">
    <property type="entry name" value="Dihydropteroate_synth-like_sf"/>
</dbReference>
<comment type="pathway">
    <text evidence="7">Isoprenoid biosynthesis; isopentenyl diphosphate biosynthesis via DXP pathway; isopentenyl diphosphate from 1-deoxy-D-xylulose 5-phosphate: step 5/6.</text>
</comment>
<dbReference type="GO" id="GO:0005506">
    <property type="term" value="F:iron ion binding"/>
    <property type="evidence" value="ECO:0007669"/>
    <property type="project" value="InterPro"/>
</dbReference>
<dbReference type="GO" id="GO:0141197">
    <property type="term" value="F:4-hydroxy-3-methylbut-2-enyl-diphosphate synthase activity (flavodoxin)"/>
    <property type="evidence" value="ECO:0007669"/>
    <property type="project" value="UniProtKB-EC"/>
</dbReference>
<dbReference type="GO" id="GO:0046429">
    <property type="term" value="F:4-hydroxy-3-methylbut-2-en-1-yl diphosphate synthase activity (ferredoxin)"/>
    <property type="evidence" value="ECO:0007669"/>
    <property type="project" value="UniProtKB-UniRule"/>
</dbReference>
<evidence type="ECO:0000256" key="3">
    <source>
        <dbReference type="ARBA" id="ARBA00023002"/>
    </source>
</evidence>
<dbReference type="Pfam" id="PF26540">
    <property type="entry name" value="GcpE_C"/>
    <property type="match status" value="1"/>
</dbReference>
<gene>
    <name evidence="7 10" type="primary">ispG</name>
    <name evidence="10" type="synonym">gcpE</name>
    <name evidence="10" type="ORF">JAZ04_14575</name>
</gene>
<evidence type="ECO:0000256" key="4">
    <source>
        <dbReference type="ARBA" id="ARBA00023004"/>
    </source>
</evidence>
<dbReference type="Gene3D" id="3.30.413.10">
    <property type="entry name" value="Sulfite Reductase Hemoprotein, domain 1"/>
    <property type="match status" value="1"/>
</dbReference>
<comment type="catalytic activity">
    <reaction evidence="7">
        <text>(2E)-4-hydroxy-3-methylbut-2-enyl diphosphate + oxidized [flavodoxin] + H2O + 2 H(+) = 2-C-methyl-D-erythritol 2,4-cyclic diphosphate + reduced [flavodoxin]</text>
        <dbReference type="Rhea" id="RHEA:43604"/>
        <dbReference type="Rhea" id="RHEA-COMP:10622"/>
        <dbReference type="Rhea" id="RHEA-COMP:10623"/>
        <dbReference type="ChEBI" id="CHEBI:15377"/>
        <dbReference type="ChEBI" id="CHEBI:15378"/>
        <dbReference type="ChEBI" id="CHEBI:57618"/>
        <dbReference type="ChEBI" id="CHEBI:58210"/>
        <dbReference type="ChEBI" id="CHEBI:58483"/>
        <dbReference type="ChEBI" id="CHEBI:128753"/>
        <dbReference type="EC" id="1.17.7.3"/>
    </reaction>
</comment>
<keyword evidence="5 7" id="KW-0411">Iron-sulfur</keyword>
<sequence>MAITRHQTRSVVVGGVVIGSDAPVVVQSMTNTDTADVDATSEQVAALARAGSEMVRITVNNEAAAKAVSRIRERLDQQGLDVPLVGDFHFNGHRLLSDHPDCARALAKYRINPGNVGSGEKRDSQYARMIELACEHQKPVRIGVNWGSLDKGLVARMMDQNARAERPLDADQMTREIMVTSALESAQQAIELGLSPSQIVLSCKMSGVQDLIAVYRELASRCDYALHLGLTEAGMGSKGIVASSAALAVLLQEGIGDTIRISLTPEPGGARTQEVIVAQELLQSMGIRAFTPMVVACPGCGRTTSTFFQQLAQQVQTHLRERMPGWQERHPGVAEMSVAVMGCVVNGPGESKQANIGISLPGTGESPSAPVYVDGEKTVTLKGERIAEQFIQLVDDYVEKHYR</sequence>
<feature type="binding site" evidence="7">
    <location>
        <position position="350"/>
    </location>
    <ligand>
        <name>[4Fe-4S] cluster</name>
        <dbReference type="ChEBI" id="CHEBI:49883"/>
    </ligand>
</feature>
<evidence type="ECO:0000256" key="5">
    <source>
        <dbReference type="ARBA" id="ARBA00023014"/>
    </source>
</evidence>
<dbReference type="AlphaFoldDB" id="A0A9E4K5R3"/>
<proteinExistence type="inferred from homology"/>
<dbReference type="InterPro" id="IPR045854">
    <property type="entry name" value="NO2/SO3_Rdtase_4Fe4S_sf"/>
</dbReference>
<comment type="cofactor">
    <cofactor evidence="7">
        <name>[4Fe-4S] cluster</name>
        <dbReference type="ChEBI" id="CHEBI:49883"/>
    </cofactor>
    <text evidence="7">Binds 1 [4Fe-4S] cluster.</text>
</comment>
<keyword evidence="4 7" id="KW-0408">Iron</keyword>
<organism evidence="10 11">
    <name type="scientific">Candidatus Thiodiazotropha lotti</name>
    <dbReference type="NCBI Taxonomy" id="2792787"/>
    <lineage>
        <taxon>Bacteria</taxon>
        <taxon>Pseudomonadati</taxon>
        <taxon>Pseudomonadota</taxon>
        <taxon>Gammaproteobacteria</taxon>
        <taxon>Chromatiales</taxon>
        <taxon>Sedimenticolaceae</taxon>
        <taxon>Candidatus Thiodiazotropha</taxon>
    </lineage>
</organism>
<feature type="domain" description="IspG TIM-barrel" evidence="8">
    <location>
        <begin position="8"/>
        <end position="278"/>
    </location>
</feature>
<keyword evidence="2 7" id="KW-0479">Metal-binding</keyword>
<reference evidence="10" key="1">
    <citation type="journal article" date="2021" name="Proc. Natl. Acad. Sci. U.S.A.">
        <title>Global biogeography of chemosynthetic symbionts reveals both localized and globally distributed symbiont groups. .</title>
        <authorList>
            <person name="Osvatic J.T."/>
            <person name="Wilkins L.G.E."/>
            <person name="Leibrecht L."/>
            <person name="Leray M."/>
            <person name="Zauner S."/>
            <person name="Polzin J."/>
            <person name="Camacho Y."/>
            <person name="Gros O."/>
            <person name="van Gils J.A."/>
            <person name="Eisen J.A."/>
            <person name="Petersen J.M."/>
            <person name="Yuen B."/>
        </authorList>
    </citation>
    <scope>NUCLEOTIDE SEQUENCE</scope>
    <source>
        <strain evidence="10">MAGL173</strain>
    </source>
</reference>
<dbReference type="Proteomes" id="UP000886687">
    <property type="component" value="Unassembled WGS sequence"/>
</dbReference>
<dbReference type="InterPro" id="IPR004588">
    <property type="entry name" value="IspG_bac-typ"/>
</dbReference>
<feature type="binding site" evidence="7">
    <location>
        <position position="343"/>
    </location>
    <ligand>
        <name>[4Fe-4S] cluster</name>
        <dbReference type="ChEBI" id="CHEBI:49883"/>
    </ligand>
</feature>
<dbReference type="Gene3D" id="3.20.20.20">
    <property type="entry name" value="Dihydropteroate synthase-like"/>
    <property type="match status" value="1"/>
</dbReference>
<keyword evidence="3 7" id="KW-0560">Oxidoreductase</keyword>
<dbReference type="GO" id="GO:0019288">
    <property type="term" value="P:isopentenyl diphosphate biosynthetic process, methylerythritol 4-phosphate pathway"/>
    <property type="evidence" value="ECO:0007669"/>
    <property type="project" value="UniProtKB-UniRule"/>
</dbReference>
<feature type="domain" description="IspG C-terminal" evidence="9">
    <location>
        <begin position="294"/>
        <end position="395"/>
    </location>
</feature>
<keyword evidence="6 7" id="KW-0414">Isoprene biosynthesis</keyword>
<feature type="binding site" evidence="7">
    <location>
        <position position="297"/>
    </location>
    <ligand>
        <name>[4Fe-4S] cluster</name>
        <dbReference type="ChEBI" id="CHEBI:49883"/>
    </ligand>
</feature>
<evidence type="ECO:0000259" key="9">
    <source>
        <dbReference type="Pfam" id="PF26540"/>
    </source>
</evidence>
<dbReference type="NCBIfam" id="NF001540">
    <property type="entry name" value="PRK00366.1"/>
    <property type="match status" value="1"/>
</dbReference>
<dbReference type="PIRSF" id="PIRSF004640">
    <property type="entry name" value="IspG"/>
    <property type="match status" value="1"/>
</dbReference>
<evidence type="ECO:0000256" key="2">
    <source>
        <dbReference type="ARBA" id="ARBA00022723"/>
    </source>
</evidence>
<evidence type="ECO:0000313" key="11">
    <source>
        <dbReference type="Proteomes" id="UP000886687"/>
    </source>
</evidence>
<dbReference type="GO" id="GO:0051539">
    <property type="term" value="F:4 iron, 4 sulfur cluster binding"/>
    <property type="evidence" value="ECO:0007669"/>
    <property type="project" value="UniProtKB-UniRule"/>
</dbReference>
<dbReference type="PANTHER" id="PTHR30454">
    <property type="entry name" value="4-HYDROXY-3-METHYLBUT-2-EN-1-YL DIPHOSPHATE SYNTHASE"/>
    <property type="match status" value="1"/>
</dbReference>